<accession>A0A915NMH2</accession>
<dbReference type="PANTHER" id="PTHR48043:SF143">
    <property type="entry name" value="UDP-GLUCURONOSYLTRANSFERASE"/>
    <property type="match status" value="1"/>
</dbReference>
<comment type="similarity">
    <text evidence="1">Belongs to the UDP-glycosyltransferase family.</text>
</comment>
<dbReference type="Gene3D" id="3.40.50.2000">
    <property type="entry name" value="Glycogen Phosphorylase B"/>
    <property type="match status" value="1"/>
</dbReference>
<name>A0A915NMH2_9BILA</name>
<evidence type="ECO:0000256" key="5">
    <source>
        <dbReference type="ARBA" id="ARBA00047475"/>
    </source>
</evidence>
<sequence>LLDHPRLKLFITHCGYNSLLEAGMAGIPVLVMPFFFDQFRNARVAERIGWGLYFDKRLLLKSNDEFKLALQTILENGR</sequence>
<dbReference type="InterPro" id="IPR050271">
    <property type="entry name" value="UDP-glycosyltransferase"/>
</dbReference>
<dbReference type="EC" id="2.4.1.17" evidence="2"/>
<dbReference type="Pfam" id="PF00201">
    <property type="entry name" value="UDPGT"/>
    <property type="match status" value="1"/>
</dbReference>
<evidence type="ECO:0000313" key="6">
    <source>
        <dbReference type="Proteomes" id="UP000887560"/>
    </source>
</evidence>
<comment type="catalytic activity">
    <reaction evidence="5">
        <text>glucuronate acceptor + UDP-alpha-D-glucuronate = acceptor beta-D-glucuronoside + UDP + H(+)</text>
        <dbReference type="Rhea" id="RHEA:21032"/>
        <dbReference type="ChEBI" id="CHEBI:15378"/>
        <dbReference type="ChEBI" id="CHEBI:58052"/>
        <dbReference type="ChEBI" id="CHEBI:58223"/>
        <dbReference type="ChEBI" id="CHEBI:132367"/>
        <dbReference type="ChEBI" id="CHEBI:132368"/>
        <dbReference type="EC" id="2.4.1.17"/>
    </reaction>
</comment>
<dbReference type="GO" id="GO:0015020">
    <property type="term" value="F:glucuronosyltransferase activity"/>
    <property type="evidence" value="ECO:0007669"/>
    <property type="project" value="UniProtKB-EC"/>
</dbReference>
<dbReference type="WBParaSite" id="scf7180000418483.g2432">
    <property type="protein sequence ID" value="scf7180000418483.g2432"/>
    <property type="gene ID" value="scf7180000418483.g2432"/>
</dbReference>
<dbReference type="SUPFAM" id="SSF53756">
    <property type="entry name" value="UDP-Glycosyltransferase/glycogen phosphorylase"/>
    <property type="match status" value="1"/>
</dbReference>
<dbReference type="AlphaFoldDB" id="A0A915NMH2"/>
<reference evidence="7" key="1">
    <citation type="submission" date="2022-11" db="UniProtKB">
        <authorList>
            <consortium name="WormBaseParasite"/>
        </authorList>
    </citation>
    <scope>IDENTIFICATION</scope>
</reference>
<dbReference type="PANTHER" id="PTHR48043">
    <property type="entry name" value="EG:EG0003.4 PROTEIN-RELATED"/>
    <property type="match status" value="1"/>
</dbReference>
<keyword evidence="4" id="KW-0808">Transferase</keyword>
<evidence type="ECO:0000256" key="3">
    <source>
        <dbReference type="ARBA" id="ARBA00022676"/>
    </source>
</evidence>
<evidence type="ECO:0000256" key="2">
    <source>
        <dbReference type="ARBA" id="ARBA00012544"/>
    </source>
</evidence>
<protein>
    <recommendedName>
        <fullName evidence="2">glucuronosyltransferase</fullName>
        <ecNumber evidence="2">2.4.1.17</ecNumber>
    </recommendedName>
</protein>
<keyword evidence="6" id="KW-1185">Reference proteome</keyword>
<evidence type="ECO:0000256" key="1">
    <source>
        <dbReference type="ARBA" id="ARBA00009995"/>
    </source>
</evidence>
<evidence type="ECO:0000256" key="4">
    <source>
        <dbReference type="ARBA" id="ARBA00022679"/>
    </source>
</evidence>
<proteinExistence type="inferred from homology"/>
<evidence type="ECO:0000313" key="7">
    <source>
        <dbReference type="WBParaSite" id="scf7180000418483.g2432"/>
    </source>
</evidence>
<keyword evidence="3" id="KW-0328">Glycosyltransferase</keyword>
<dbReference type="InterPro" id="IPR002213">
    <property type="entry name" value="UDP_glucos_trans"/>
</dbReference>
<dbReference type="Proteomes" id="UP000887560">
    <property type="component" value="Unplaced"/>
</dbReference>
<organism evidence="6 7">
    <name type="scientific">Meloidogyne floridensis</name>
    <dbReference type="NCBI Taxonomy" id="298350"/>
    <lineage>
        <taxon>Eukaryota</taxon>
        <taxon>Metazoa</taxon>
        <taxon>Ecdysozoa</taxon>
        <taxon>Nematoda</taxon>
        <taxon>Chromadorea</taxon>
        <taxon>Rhabditida</taxon>
        <taxon>Tylenchina</taxon>
        <taxon>Tylenchomorpha</taxon>
        <taxon>Tylenchoidea</taxon>
        <taxon>Meloidogynidae</taxon>
        <taxon>Meloidogyninae</taxon>
        <taxon>Meloidogyne</taxon>
    </lineage>
</organism>